<protein>
    <submittedName>
        <fullName evidence="2">Uncharacterized protein</fullName>
    </submittedName>
</protein>
<dbReference type="AlphaFoldDB" id="A0AAD7LZF1"/>
<sequence>MGSGIDCHLYNAKTITCMLLIKFLYQFEKRGRQKENYNERLKQERGRTSASFPEPPKHQRKKIREDGEQ</sequence>
<dbReference type="EMBL" id="JARAOO010000006">
    <property type="protein sequence ID" value="KAJ7965905.1"/>
    <property type="molecule type" value="Genomic_DNA"/>
</dbReference>
<keyword evidence="3" id="KW-1185">Reference proteome</keyword>
<comment type="caution">
    <text evidence="2">The sequence shown here is derived from an EMBL/GenBank/DDBJ whole genome shotgun (WGS) entry which is preliminary data.</text>
</comment>
<organism evidence="2 3">
    <name type="scientific">Quillaja saponaria</name>
    <name type="common">Soap bark tree</name>
    <dbReference type="NCBI Taxonomy" id="32244"/>
    <lineage>
        <taxon>Eukaryota</taxon>
        <taxon>Viridiplantae</taxon>
        <taxon>Streptophyta</taxon>
        <taxon>Embryophyta</taxon>
        <taxon>Tracheophyta</taxon>
        <taxon>Spermatophyta</taxon>
        <taxon>Magnoliopsida</taxon>
        <taxon>eudicotyledons</taxon>
        <taxon>Gunneridae</taxon>
        <taxon>Pentapetalae</taxon>
        <taxon>rosids</taxon>
        <taxon>fabids</taxon>
        <taxon>Fabales</taxon>
        <taxon>Quillajaceae</taxon>
        <taxon>Quillaja</taxon>
    </lineage>
</organism>
<evidence type="ECO:0000313" key="2">
    <source>
        <dbReference type="EMBL" id="KAJ7965905.1"/>
    </source>
</evidence>
<feature type="region of interest" description="Disordered" evidence="1">
    <location>
        <begin position="36"/>
        <end position="69"/>
    </location>
</feature>
<dbReference type="KEGG" id="qsa:O6P43_015463"/>
<name>A0AAD7LZF1_QUISA</name>
<feature type="compositionally biased region" description="Basic and acidic residues" evidence="1">
    <location>
        <begin position="36"/>
        <end position="47"/>
    </location>
</feature>
<evidence type="ECO:0000313" key="3">
    <source>
        <dbReference type="Proteomes" id="UP001163823"/>
    </source>
</evidence>
<evidence type="ECO:0000256" key="1">
    <source>
        <dbReference type="SAM" id="MobiDB-lite"/>
    </source>
</evidence>
<reference evidence="2" key="1">
    <citation type="journal article" date="2023" name="Science">
        <title>Elucidation of the pathway for biosynthesis of saponin adjuvants from the soapbark tree.</title>
        <authorList>
            <person name="Reed J."/>
            <person name="Orme A."/>
            <person name="El-Demerdash A."/>
            <person name="Owen C."/>
            <person name="Martin L.B.B."/>
            <person name="Misra R.C."/>
            <person name="Kikuchi S."/>
            <person name="Rejzek M."/>
            <person name="Martin A.C."/>
            <person name="Harkess A."/>
            <person name="Leebens-Mack J."/>
            <person name="Louveau T."/>
            <person name="Stephenson M.J."/>
            <person name="Osbourn A."/>
        </authorList>
    </citation>
    <scope>NUCLEOTIDE SEQUENCE</scope>
    <source>
        <strain evidence="2">S10</strain>
    </source>
</reference>
<gene>
    <name evidence="2" type="ORF">O6P43_015463</name>
</gene>
<accession>A0AAD7LZF1</accession>
<dbReference type="Proteomes" id="UP001163823">
    <property type="component" value="Chromosome 6"/>
</dbReference>
<proteinExistence type="predicted"/>